<sequence>MDQIYPLQEEVVSHYRGMPVYIVMKDGSRHIGLLSKCAGGKLELDGDPNAATATEPEPPQQQVKSPSKKNKKNAASKSKSQANSSKSAYPVQTQSFPFDPSYYEPRPHYSYPKREAETLEFDQVALLFLLY</sequence>
<protein>
    <submittedName>
        <fullName evidence="2">Uncharacterized protein</fullName>
    </submittedName>
</protein>
<keyword evidence="3" id="KW-1185">Reference proteome</keyword>
<reference evidence="2 3" key="1">
    <citation type="submission" date="2023-03" db="EMBL/GenBank/DDBJ databases">
        <title>Draft genome sequence of the bacteria which degrade cell wall of Tricholomamatutake.</title>
        <authorList>
            <person name="Konishi Y."/>
            <person name="Fukuta Y."/>
            <person name="Shirasaka N."/>
        </authorList>
    </citation>
    <scope>NUCLEOTIDE SEQUENCE [LARGE SCALE GENOMIC DNA]</scope>
    <source>
        <strain evidence="3">mu1</strain>
    </source>
</reference>
<accession>A0ABQ6G958</accession>
<evidence type="ECO:0000313" key="2">
    <source>
        <dbReference type="EMBL" id="GLX67486.1"/>
    </source>
</evidence>
<dbReference type="RefSeq" id="WP_284238239.1">
    <property type="nucleotide sequence ID" value="NZ_BSSQ01000007.1"/>
</dbReference>
<comment type="caution">
    <text evidence="2">The sequence shown here is derived from an EMBL/GenBank/DDBJ whole genome shotgun (WGS) entry which is preliminary data.</text>
</comment>
<proteinExistence type="predicted"/>
<dbReference type="EMBL" id="BSSQ01000007">
    <property type="protein sequence ID" value="GLX67486.1"/>
    <property type="molecule type" value="Genomic_DNA"/>
</dbReference>
<gene>
    <name evidence="2" type="ORF">MU1_18310</name>
</gene>
<feature type="compositionally biased region" description="Low complexity" evidence="1">
    <location>
        <begin position="50"/>
        <end position="65"/>
    </location>
</feature>
<dbReference type="Proteomes" id="UP001157114">
    <property type="component" value="Unassembled WGS sequence"/>
</dbReference>
<feature type="region of interest" description="Disordered" evidence="1">
    <location>
        <begin position="44"/>
        <end position="109"/>
    </location>
</feature>
<organism evidence="2 3">
    <name type="scientific">Paenibacillus glycanilyticus</name>
    <dbReference type="NCBI Taxonomy" id="126569"/>
    <lineage>
        <taxon>Bacteria</taxon>
        <taxon>Bacillati</taxon>
        <taxon>Bacillota</taxon>
        <taxon>Bacilli</taxon>
        <taxon>Bacillales</taxon>
        <taxon>Paenibacillaceae</taxon>
        <taxon>Paenibacillus</taxon>
    </lineage>
</organism>
<evidence type="ECO:0000313" key="3">
    <source>
        <dbReference type="Proteomes" id="UP001157114"/>
    </source>
</evidence>
<name>A0ABQ6G958_9BACL</name>
<evidence type="ECO:0000256" key="1">
    <source>
        <dbReference type="SAM" id="MobiDB-lite"/>
    </source>
</evidence>
<feature type="compositionally biased region" description="Low complexity" evidence="1">
    <location>
        <begin position="75"/>
        <end position="88"/>
    </location>
</feature>